<evidence type="ECO:0000256" key="6">
    <source>
        <dbReference type="SAM" id="MobiDB-lite"/>
    </source>
</evidence>
<dbReference type="Pfam" id="PF13843">
    <property type="entry name" value="DDE_Tnp_1_7"/>
    <property type="match status" value="1"/>
</dbReference>
<feature type="compositionally biased region" description="Basic residues" evidence="6">
    <location>
        <begin position="922"/>
        <end position="932"/>
    </location>
</feature>
<keyword evidence="4" id="KW-0862">Zinc</keyword>
<evidence type="ECO:0000256" key="5">
    <source>
        <dbReference type="PROSITE-ProRule" id="PRU00042"/>
    </source>
</evidence>
<dbReference type="InterPro" id="IPR029526">
    <property type="entry name" value="PGBD"/>
</dbReference>
<dbReference type="PANTHER" id="PTHR19818:SF139">
    <property type="entry name" value="PAIR-RULE PROTEIN ODD-PAIRED"/>
    <property type="match status" value="1"/>
</dbReference>
<feature type="compositionally biased region" description="Polar residues" evidence="6">
    <location>
        <begin position="553"/>
        <end position="569"/>
    </location>
</feature>
<evidence type="ECO:0000256" key="1">
    <source>
        <dbReference type="ARBA" id="ARBA00022723"/>
    </source>
</evidence>
<name>A0A3Q2CN50_CYPVA</name>
<feature type="compositionally biased region" description="Polar residues" evidence="6">
    <location>
        <begin position="1152"/>
        <end position="1161"/>
    </location>
</feature>
<protein>
    <submittedName>
        <fullName evidence="8">Uncharacterized LOC107091659</fullName>
    </submittedName>
</protein>
<feature type="region of interest" description="Disordered" evidence="6">
    <location>
        <begin position="1"/>
        <end position="127"/>
    </location>
</feature>
<feature type="region of interest" description="Disordered" evidence="6">
    <location>
        <begin position="1557"/>
        <end position="1579"/>
    </location>
</feature>
<feature type="domain" description="C2H2-type" evidence="7">
    <location>
        <begin position="190"/>
        <end position="217"/>
    </location>
</feature>
<evidence type="ECO:0000256" key="3">
    <source>
        <dbReference type="ARBA" id="ARBA00022771"/>
    </source>
</evidence>
<feature type="region of interest" description="Disordered" evidence="6">
    <location>
        <begin position="1303"/>
        <end position="1327"/>
    </location>
</feature>
<sequence length="1929" mass="213110">MQSSPEDHTESNPVAISAAEDQLETGAQTMQSKPDEQELEDQSEAPAEATAEAPGSMVPTPPLEKESVVPSPTESCENREKLDTHSSAKSSDQPKSVAKTNASPGNDVNKEQKRGKGASDGRKFPSKKAMIDPLKMDMSKPVVTPLTSPQLSLHCIQCHIIFSDFKSKERHLKSTHPAEYEQYILRNSLFACYVCDRHFTNSVELLAHQKAHTDKRPFKCPLCNQSFKKTSELTNHKKSHFNQNGYPCSGCGKSCKTLTLLKYHQRTHSGEKPYVCKECGKRFPLSSLLHKHILSHSSEGGEGGKASTNSKNDVLTYRAPAKVYLCPVCNASFRSPKSRQLHVKIRHKLDPVSNPMQTGLQVKQSMPIITPISISQPTLLQVEPNGPLQKVDANVDTENIRKLIESLGNVHKVNQVVILGQVPPHAPPLKVQQVLEPAEKVDLNLGPPQIDFIGLKPTESKLQDLEQTVILELIPAAELEQSQIEPQNEVGSSSFVQSSEQEIPDQAAGNTAGEPEETDMPIPPLTPTVESELPSPHPEKEDLSSCPSDPPETITQEPSNSETTLQENTNSREEKVDSGQSPVSNEKPKEKEEQDACEKDPVEEKRSSSEDPAAKEETPSKSEAKEDQRTSELPVSVMSAQELVKVRKRKPARTFFFQGYMHDLVGSIYRDDFLIDAKPAKRQRTKKSCVVVKFGSQGKDKKSKKQKAKQEHKPIQESSPKSKTSPKKLSEKVQKVQIQKKPEQEPQPIHDSSKTPPKKSPEKVQKVQTPKKTGKGKKEKTENMASGMDMKLPEPQSTHTKQVKEVPKKNKMKKQKESKGETEHVGEQNAETQPMLKKKKAANVLPKGQPKSPKGKKTLSKAQKVKKAEATDSNINQDSLLLLKGHKQPQLKVYKLDTSKPSGPTPEGSVKDSQSTDDVTARGKKKGTKKQKSINCLSLLSSLKGPRQQPEIVPSKPKTTRKRKAPLNVETEGVITSKRALECKDCGEKFSEVASLQKHKTTAHIIESPGLTYTNGNIFEGVSGFDLYRLPKEHGGVVRVMNAPTDWDTEPEMGDMSLEDRDRGVSFPALIPSPSLQIPPQDVEMSTHEHRNESKTGTEVHLGTSCTPECFSRDTKQIAIAETSFPNLTETRTSETVQPVASDEKMQEDPNKNLSNGSRVQGMTDEDVKEDFLLEVDLVTIGEQEEKEEPILLNEPNSVQMTKSGFADKDCEQGRNETRRTCPTPQTVSCATYCLDVKEEEEEMLVQKRKEAVMGQIRKEGLLNRDLTTKANSGKEQEQGPDECQIVYEKPPLFSDLETVDHEVSTKKQTGPKLKTKGTPSATSLPSGHAVVEESSQEAIALEPSSNVKDAIIDGGLEGEEERESDQSPGIILERFPTSGRGATADSVTDLATRRSSQPQVTAWFMYLFKDHEGLDFTCKQQVLYEIMDSHPLMCPNLFSVSRGLPDSPGPQPVPCDDSRIEKAIDYFCEYFSWDTWVEIANYTNKLSKNQNLVTCREVARFIGIHIAMGTLKFPSARLYWDDLTKLPLIAEAMPLNRFLELSRMLKLCSSNDTKGPNTAQELGGTHQSSESLGSDHSGAGCSADPISLQTPVDPLWKVRPLLYRFNAGCRSLRQQGDYAVDQYTVALTGKVNESSPSLHCTTLIGLNGLITHVDLELDLSEKQDSVEKMIPKGSTVFLCKQELSTPAMLEHLLAAGIHGAGRVEGERGQVGDEFVSSDGKLMLRRTQCGFLLSTAGKGQRDMVSLIDGFEKAQMKARLSRDLLNLYSSPLTVSSPSCWPQAVLWHLIDAALVNSWLLYRQDHRAASAPLTLMAFRLEVSKALILSSGSDTQDSIPPQPPGENAHHATSETPSPVLLNESPLPEAATRYDGSGHWPEQLSEGEGGRCRFGGCQRTSRVLCLKCCVFLCISRNHNCFLNFHNQESVGEEH</sequence>
<feature type="domain" description="C2H2-type" evidence="7">
    <location>
        <begin position="246"/>
        <end position="273"/>
    </location>
</feature>
<feature type="compositionally biased region" description="Basic and acidic residues" evidence="6">
    <location>
        <begin position="76"/>
        <end position="86"/>
    </location>
</feature>
<dbReference type="GO" id="GO:0000981">
    <property type="term" value="F:DNA-binding transcription factor activity, RNA polymerase II-specific"/>
    <property type="evidence" value="ECO:0007669"/>
    <property type="project" value="TreeGrafter"/>
</dbReference>
<proteinExistence type="predicted"/>
<dbReference type="PROSITE" id="PS50157">
    <property type="entry name" value="ZINC_FINGER_C2H2_2"/>
    <property type="match status" value="5"/>
</dbReference>
<feature type="compositionally biased region" description="Basic and acidic residues" evidence="6">
    <location>
        <begin position="815"/>
        <end position="826"/>
    </location>
</feature>
<dbReference type="GO" id="GO:0008270">
    <property type="term" value="F:zinc ion binding"/>
    <property type="evidence" value="ECO:0007669"/>
    <property type="project" value="UniProtKB-KW"/>
</dbReference>
<feature type="compositionally biased region" description="Basic and acidic residues" evidence="6">
    <location>
        <begin position="728"/>
        <end position="744"/>
    </location>
</feature>
<dbReference type="PANTHER" id="PTHR19818">
    <property type="entry name" value="ZINC FINGER PROTEIN ZIC AND GLI"/>
    <property type="match status" value="1"/>
</dbReference>
<dbReference type="Ensembl" id="ENSCVAT00000004409.1">
    <property type="protein sequence ID" value="ENSCVAP00000006782.1"/>
    <property type="gene ID" value="ENSCVAG00000008405.1"/>
</dbReference>
<dbReference type="PROSITE" id="PS00028">
    <property type="entry name" value="ZINC_FINGER_C2H2_1"/>
    <property type="match status" value="6"/>
</dbReference>
<feature type="compositionally biased region" description="Basic and acidic residues" evidence="6">
    <location>
        <begin position="586"/>
        <end position="630"/>
    </location>
</feature>
<organism evidence="8 9">
    <name type="scientific">Cyprinodon variegatus</name>
    <name type="common">Sheepshead minnow</name>
    <dbReference type="NCBI Taxonomy" id="28743"/>
    <lineage>
        <taxon>Eukaryota</taxon>
        <taxon>Metazoa</taxon>
        <taxon>Chordata</taxon>
        <taxon>Craniata</taxon>
        <taxon>Vertebrata</taxon>
        <taxon>Euteleostomi</taxon>
        <taxon>Actinopterygii</taxon>
        <taxon>Neopterygii</taxon>
        <taxon>Teleostei</taxon>
        <taxon>Neoteleostei</taxon>
        <taxon>Acanthomorphata</taxon>
        <taxon>Ovalentaria</taxon>
        <taxon>Atherinomorphae</taxon>
        <taxon>Cyprinodontiformes</taxon>
        <taxon>Cyprinodontidae</taxon>
        <taxon>Cyprinodon</taxon>
    </lineage>
</organism>
<keyword evidence="3 5" id="KW-0863">Zinc-finger</keyword>
<evidence type="ECO:0000256" key="2">
    <source>
        <dbReference type="ARBA" id="ARBA00022737"/>
    </source>
</evidence>
<evidence type="ECO:0000313" key="9">
    <source>
        <dbReference type="Proteomes" id="UP000265020"/>
    </source>
</evidence>
<feature type="compositionally biased region" description="Basic and acidic residues" evidence="6">
    <location>
        <begin position="108"/>
        <end position="123"/>
    </location>
</feature>
<accession>A0A3Q2CN50</accession>
<feature type="compositionally biased region" description="Basic residues" evidence="6">
    <location>
        <begin position="853"/>
        <end position="865"/>
    </location>
</feature>
<feature type="domain" description="C2H2-type" evidence="7">
    <location>
        <begin position="981"/>
        <end position="1009"/>
    </location>
</feature>
<dbReference type="SMART" id="SM00355">
    <property type="entry name" value="ZnF_C2H2"/>
    <property type="match status" value="7"/>
</dbReference>
<dbReference type="SUPFAM" id="SSF57667">
    <property type="entry name" value="beta-beta-alpha zinc fingers"/>
    <property type="match status" value="2"/>
</dbReference>
<feature type="region of interest" description="Disordered" evidence="6">
    <location>
        <begin position="678"/>
        <end position="932"/>
    </location>
</feature>
<evidence type="ECO:0000256" key="4">
    <source>
        <dbReference type="ARBA" id="ARBA00022833"/>
    </source>
</evidence>
<evidence type="ECO:0000259" key="7">
    <source>
        <dbReference type="PROSITE" id="PS50157"/>
    </source>
</evidence>
<dbReference type="Pfam" id="PF00096">
    <property type="entry name" value="zf-C2H2"/>
    <property type="match status" value="4"/>
</dbReference>
<evidence type="ECO:0000313" key="8">
    <source>
        <dbReference type="Ensembl" id="ENSCVAP00000006782.1"/>
    </source>
</evidence>
<dbReference type="Proteomes" id="UP000265020">
    <property type="component" value="Unassembled WGS sequence"/>
</dbReference>
<feature type="region of interest" description="Disordered" evidence="6">
    <location>
        <begin position="1828"/>
        <end position="1859"/>
    </location>
</feature>
<feature type="region of interest" description="Disordered" evidence="6">
    <location>
        <begin position="1131"/>
        <end position="1161"/>
    </location>
</feature>
<feature type="compositionally biased region" description="Low complexity" evidence="6">
    <location>
        <begin position="44"/>
        <end position="54"/>
    </location>
</feature>
<dbReference type="GeneTree" id="ENSGT01150000286958"/>
<dbReference type="FunFam" id="3.30.160.60:FF:002343">
    <property type="entry name" value="Zinc finger protein 33A"/>
    <property type="match status" value="2"/>
</dbReference>
<feature type="compositionally biased region" description="Basic and acidic residues" evidence="6">
    <location>
        <begin position="1"/>
        <end position="10"/>
    </location>
</feature>
<keyword evidence="2" id="KW-0677">Repeat</keyword>
<feature type="domain" description="C2H2-type" evidence="7">
    <location>
        <begin position="218"/>
        <end position="245"/>
    </location>
</feature>
<dbReference type="InterPro" id="IPR013087">
    <property type="entry name" value="Znf_C2H2_type"/>
</dbReference>
<dbReference type="GO" id="GO:0000978">
    <property type="term" value="F:RNA polymerase II cis-regulatory region sequence-specific DNA binding"/>
    <property type="evidence" value="ECO:0007669"/>
    <property type="project" value="TreeGrafter"/>
</dbReference>
<reference evidence="8" key="1">
    <citation type="submission" date="2025-08" db="UniProtKB">
        <authorList>
            <consortium name="Ensembl"/>
        </authorList>
    </citation>
    <scope>IDENTIFICATION</scope>
</reference>
<feature type="region of interest" description="Disordered" evidence="6">
    <location>
        <begin position="945"/>
        <end position="967"/>
    </location>
</feature>
<feature type="compositionally biased region" description="Polar residues" evidence="6">
    <location>
        <begin position="482"/>
        <end position="501"/>
    </location>
</feature>
<feature type="region of interest" description="Disordered" evidence="6">
    <location>
        <begin position="482"/>
        <end position="643"/>
    </location>
</feature>
<feature type="compositionally biased region" description="Basic and acidic residues" evidence="6">
    <location>
        <begin position="1142"/>
        <end position="1151"/>
    </location>
</feature>
<dbReference type="GO" id="GO:0045944">
    <property type="term" value="P:positive regulation of transcription by RNA polymerase II"/>
    <property type="evidence" value="ECO:0007669"/>
    <property type="project" value="UniProtKB-ARBA"/>
</dbReference>
<dbReference type="Gene3D" id="3.30.160.60">
    <property type="entry name" value="Classic Zinc Finger"/>
    <property type="match status" value="4"/>
</dbReference>
<dbReference type="InterPro" id="IPR050329">
    <property type="entry name" value="GLI_C2H2-zinc-finger"/>
</dbReference>
<feature type="domain" description="C2H2-type" evidence="7">
    <location>
        <begin position="274"/>
        <end position="301"/>
    </location>
</feature>
<dbReference type="GO" id="GO:0005634">
    <property type="term" value="C:nucleus"/>
    <property type="evidence" value="ECO:0007669"/>
    <property type="project" value="UniProtKB-ARBA"/>
</dbReference>
<feature type="compositionally biased region" description="Polar residues" evidence="6">
    <location>
        <begin position="1557"/>
        <end position="1575"/>
    </location>
</feature>
<keyword evidence="1" id="KW-0479">Metal-binding</keyword>
<reference evidence="8" key="2">
    <citation type="submission" date="2025-09" db="UniProtKB">
        <authorList>
            <consortium name="Ensembl"/>
        </authorList>
    </citation>
    <scope>IDENTIFICATION</scope>
</reference>
<keyword evidence="9" id="KW-1185">Reference proteome</keyword>
<feature type="compositionally biased region" description="Polar residues" evidence="6">
    <location>
        <begin position="87"/>
        <end position="106"/>
    </location>
</feature>
<dbReference type="InterPro" id="IPR036236">
    <property type="entry name" value="Znf_C2H2_sf"/>
</dbReference>